<dbReference type="Proteomes" id="UP000198937">
    <property type="component" value="Unassembled WGS sequence"/>
</dbReference>
<evidence type="ECO:0000313" key="4">
    <source>
        <dbReference type="EMBL" id="SCL48901.1"/>
    </source>
</evidence>
<dbReference type="PANTHER" id="PTHR43046:SF14">
    <property type="entry name" value="MUTT_NUDIX FAMILY PROTEIN"/>
    <property type="match status" value="1"/>
</dbReference>
<dbReference type="PROSITE" id="PS00893">
    <property type="entry name" value="NUDIX_BOX"/>
    <property type="match status" value="1"/>
</dbReference>
<proteinExistence type="predicted"/>
<dbReference type="Pfam" id="PF00293">
    <property type="entry name" value="NUDIX"/>
    <property type="match status" value="1"/>
</dbReference>
<dbReference type="SUPFAM" id="SSF55811">
    <property type="entry name" value="Nudix"/>
    <property type="match status" value="1"/>
</dbReference>
<dbReference type="PROSITE" id="PS51462">
    <property type="entry name" value="NUDIX"/>
    <property type="match status" value="1"/>
</dbReference>
<sequence>MDKDDITWTDEAGSFKYRAAAAVRHDDRLLVCAVEHIDGWFLPGGKVHFGEGSAAALARELHEEIGLEFAVGDEPLLITEAIRDDDGKPHQEVCFYYSVLWPDDVPPGVVDDLDGHSFRWIRFADLAEENFVPPEIVKILMDGSSALRHLTYDRRRP</sequence>
<evidence type="ECO:0000313" key="5">
    <source>
        <dbReference type="Proteomes" id="UP000198937"/>
    </source>
</evidence>
<reference evidence="5" key="1">
    <citation type="submission" date="2016-06" db="EMBL/GenBank/DDBJ databases">
        <authorList>
            <person name="Varghese N."/>
            <person name="Submissions Spin"/>
        </authorList>
    </citation>
    <scope>NUCLEOTIDE SEQUENCE [LARGE SCALE GENOMIC DNA]</scope>
    <source>
        <strain evidence="5">DSM 45577</strain>
    </source>
</reference>
<evidence type="ECO:0000256" key="2">
    <source>
        <dbReference type="ARBA" id="ARBA00022801"/>
    </source>
</evidence>
<dbReference type="PANTHER" id="PTHR43046">
    <property type="entry name" value="GDP-MANNOSE MANNOSYL HYDROLASE"/>
    <property type="match status" value="1"/>
</dbReference>
<dbReference type="Gene3D" id="3.90.79.10">
    <property type="entry name" value="Nucleoside Triphosphate Pyrophosphohydrolase"/>
    <property type="match status" value="1"/>
</dbReference>
<organism evidence="4 5">
    <name type="scientific">Micromonospora yangpuensis</name>
    <dbReference type="NCBI Taxonomy" id="683228"/>
    <lineage>
        <taxon>Bacteria</taxon>
        <taxon>Bacillati</taxon>
        <taxon>Actinomycetota</taxon>
        <taxon>Actinomycetes</taxon>
        <taxon>Micromonosporales</taxon>
        <taxon>Micromonosporaceae</taxon>
        <taxon>Micromonospora</taxon>
    </lineage>
</organism>
<dbReference type="AlphaFoldDB" id="A0A1C6U4R0"/>
<protein>
    <submittedName>
        <fullName evidence="4">ADP-ribose pyrophosphatase YjhB, NUDIX family</fullName>
    </submittedName>
</protein>
<accession>A0A1C6U4R0</accession>
<dbReference type="GO" id="GO:0016787">
    <property type="term" value="F:hydrolase activity"/>
    <property type="evidence" value="ECO:0007669"/>
    <property type="project" value="UniProtKB-KW"/>
</dbReference>
<evidence type="ECO:0000259" key="3">
    <source>
        <dbReference type="PROSITE" id="PS51462"/>
    </source>
</evidence>
<dbReference type="InterPro" id="IPR020084">
    <property type="entry name" value="NUDIX_hydrolase_CS"/>
</dbReference>
<name>A0A1C6U4R0_9ACTN</name>
<dbReference type="STRING" id="683228.GA0070617_1018"/>
<dbReference type="CDD" id="cd04688">
    <property type="entry name" value="NUDIX_Hydrolase"/>
    <property type="match status" value="1"/>
</dbReference>
<comment type="cofactor">
    <cofactor evidence="1">
        <name>Mg(2+)</name>
        <dbReference type="ChEBI" id="CHEBI:18420"/>
    </cofactor>
</comment>
<keyword evidence="2" id="KW-0378">Hydrolase</keyword>
<evidence type="ECO:0000256" key="1">
    <source>
        <dbReference type="ARBA" id="ARBA00001946"/>
    </source>
</evidence>
<dbReference type="InterPro" id="IPR015797">
    <property type="entry name" value="NUDIX_hydrolase-like_dom_sf"/>
</dbReference>
<gene>
    <name evidence="4" type="ORF">GA0070617_1018</name>
</gene>
<dbReference type="EMBL" id="FMIA01000002">
    <property type="protein sequence ID" value="SCL48901.1"/>
    <property type="molecule type" value="Genomic_DNA"/>
</dbReference>
<feature type="domain" description="Nudix hydrolase" evidence="3">
    <location>
        <begin position="7"/>
        <end position="145"/>
    </location>
</feature>
<keyword evidence="5" id="KW-1185">Reference proteome</keyword>
<dbReference type="InterPro" id="IPR000086">
    <property type="entry name" value="NUDIX_hydrolase_dom"/>
</dbReference>